<keyword evidence="2" id="KW-0813">Transport</keyword>
<dbReference type="Pfam" id="PF00005">
    <property type="entry name" value="ABC_tran"/>
    <property type="match status" value="1"/>
</dbReference>
<evidence type="ECO:0000256" key="7">
    <source>
        <dbReference type="ARBA" id="ARBA00022989"/>
    </source>
</evidence>
<dbReference type="Gene3D" id="1.20.1560.10">
    <property type="entry name" value="ABC transporter type 1, transmembrane domain"/>
    <property type="match status" value="1"/>
</dbReference>
<feature type="transmembrane region" description="Helical" evidence="9">
    <location>
        <begin position="93"/>
        <end position="112"/>
    </location>
</feature>
<dbReference type="SMART" id="SM00382">
    <property type="entry name" value="AAA"/>
    <property type="match status" value="1"/>
</dbReference>
<dbReference type="EMBL" id="DSMG01000063">
    <property type="protein sequence ID" value="HDX30975.1"/>
    <property type="molecule type" value="Genomic_DNA"/>
</dbReference>
<evidence type="ECO:0000256" key="8">
    <source>
        <dbReference type="ARBA" id="ARBA00023136"/>
    </source>
</evidence>
<evidence type="ECO:0000313" key="13">
    <source>
        <dbReference type="EMBL" id="HDX32333.1"/>
    </source>
</evidence>
<dbReference type="SUPFAM" id="SSF52540">
    <property type="entry name" value="P-loop containing nucleoside triphosphate hydrolases"/>
    <property type="match status" value="1"/>
</dbReference>
<gene>
    <name evidence="12" type="ORF">ENQ20_05710</name>
    <name evidence="13" type="ORF">ENQ20_12735</name>
    <name evidence="14" type="ORF">ENQ20_13590</name>
</gene>
<evidence type="ECO:0000256" key="9">
    <source>
        <dbReference type="SAM" id="Phobius"/>
    </source>
</evidence>
<feature type="transmembrane region" description="Helical" evidence="9">
    <location>
        <begin position="282"/>
        <end position="305"/>
    </location>
</feature>
<dbReference type="EMBL" id="DSMG01000123">
    <property type="protein sequence ID" value="HDX32333.1"/>
    <property type="molecule type" value="Genomic_DNA"/>
</dbReference>
<keyword evidence="6 14" id="KW-0067">ATP-binding</keyword>
<keyword evidence="8 9" id="KW-0472">Membrane</keyword>
<keyword evidence="3" id="KW-1003">Cell membrane</keyword>
<sequence>MTHATIPWKRPQDTPEARQRREAKIARLLHGGDDDVLGKAYDGRLVARLFRYVGPYRRQTVIAVILMGVSTALSVSGPWFVGHAVDSVAAGDLGALRLWTSIFAAAAIAEWFTNRQRVHIMAFVGTRVITDLRSQLFRHLHSLSLNFHNNMSVGRLMSRLIGDVGVLQEFITWSITGLTRSTFNLVGISLAMIFLEWRLALTAFALLPLMVLLTNYWRRHVRDAYRATRQRLSIINGFLNESIAGVRVTRSFNQEQRSFWHFDDLNRSFFDANVRATRLSAIFFPGVDFLGSLAAALVVGVGGWLVMRETLSAGVLVAFVLYVERFFDPIRELAQRYNTFQATMASSERVFSLLDTPPDLTDAPDAVDIGPIAGRVDFEHVFFRYKDNEPVLEDITIHAEPGQRIALVGETGAGKSTVIRLLARFFDVTDGAVLVDGHDVRRVTLASLRSQMGIVLQDPFLFSATIADNIRYGRLDATDEEVIAAAKAVGAHDFIMALPEGYATRVEENGSNLSAGQRQILAFARALIANPRILILDEATSNVDTATEQIIQRAMDTLMAGRTSFVIAHRLSTIVNADRIIVMERGRIVEQGSHQELLARRGHYYRLYTMQWQRQSKTEINRA</sequence>
<dbReference type="Gene3D" id="3.40.50.300">
    <property type="entry name" value="P-loop containing nucleotide triphosphate hydrolases"/>
    <property type="match status" value="1"/>
</dbReference>
<evidence type="ECO:0000256" key="4">
    <source>
        <dbReference type="ARBA" id="ARBA00022692"/>
    </source>
</evidence>
<feature type="domain" description="ABC transporter" evidence="10">
    <location>
        <begin position="376"/>
        <end position="610"/>
    </location>
</feature>
<evidence type="ECO:0000313" key="12">
    <source>
        <dbReference type="EMBL" id="HDX30975.1"/>
    </source>
</evidence>
<dbReference type="GO" id="GO:0005524">
    <property type="term" value="F:ATP binding"/>
    <property type="evidence" value="ECO:0007669"/>
    <property type="project" value="UniProtKB-KW"/>
</dbReference>
<reference evidence="14" key="1">
    <citation type="journal article" date="2020" name="mSystems">
        <title>Genome- and Community-Level Interaction Insights into Carbon Utilization and Element Cycling Functions of Hydrothermarchaeota in Hydrothermal Sediment.</title>
        <authorList>
            <person name="Zhou Z."/>
            <person name="Liu Y."/>
            <person name="Xu W."/>
            <person name="Pan J."/>
            <person name="Luo Z.H."/>
            <person name="Li M."/>
        </authorList>
    </citation>
    <scope>NUCLEOTIDE SEQUENCE [LARGE SCALE GENOMIC DNA]</scope>
    <source>
        <strain evidence="14">SpSt-289</strain>
    </source>
</reference>
<feature type="domain" description="ABC transmembrane type-1" evidence="11">
    <location>
        <begin position="61"/>
        <end position="342"/>
    </location>
</feature>
<dbReference type="GO" id="GO:0016887">
    <property type="term" value="F:ATP hydrolysis activity"/>
    <property type="evidence" value="ECO:0007669"/>
    <property type="project" value="InterPro"/>
</dbReference>
<evidence type="ECO:0000259" key="11">
    <source>
        <dbReference type="PROSITE" id="PS50929"/>
    </source>
</evidence>
<dbReference type="AlphaFoldDB" id="A0A7C1JIU0"/>
<dbReference type="FunFam" id="1.20.1560.10:FF:000011">
    <property type="entry name" value="Multidrug ABC transporter ATP-binding protein"/>
    <property type="match status" value="1"/>
</dbReference>
<dbReference type="PROSITE" id="PS50893">
    <property type="entry name" value="ABC_TRANSPORTER_2"/>
    <property type="match status" value="1"/>
</dbReference>
<dbReference type="SUPFAM" id="SSF90123">
    <property type="entry name" value="ABC transporter transmembrane region"/>
    <property type="match status" value="1"/>
</dbReference>
<dbReference type="InterPro" id="IPR011527">
    <property type="entry name" value="ABC1_TM_dom"/>
</dbReference>
<protein>
    <submittedName>
        <fullName evidence="14">ABC transporter ATP-binding protein</fullName>
    </submittedName>
</protein>
<proteinExistence type="predicted"/>
<dbReference type="EMBL" id="DSMG01000138">
    <property type="protein sequence ID" value="HDX32501.1"/>
    <property type="molecule type" value="Genomic_DNA"/>
</dbReference>
<keyword evidence="7 9" id="KW-1133">Transmembrane helix</keyword>
<dbReference type="PANTHER" id="PTHR43394">
    <property type="entry name" value="ATP-DEPENDENT PERMEASE MDL1, MITOCHONDRIAL"/>
    <property type="match status" value="1"/>
</dbReference>
<evidence type="ECO:0000256" key="1">
    <source>
        <dbReference type="ARBA" id="ARBA00004651"/>
    </source>
</evidence>
<evidence type="ECO:0000256" key="2">
    <source>
        <dbReference type="ARBA" id="ARBA00022448"/>
    </source>
</evidence>
<dbReference type="GO" id="GO:0015421">
    <property type="term" value="F:ABC-type oligopeptide transporter activity"/>
    <property type="evidence" value="ECO:0007669"/>
    <property type="project" value="TreeGrafter"/>
</dbReference>
<dbReference type="InterPro" id="IPR003439">
    <property type="entry name" value="ABC_transporter-like_ATP-bd"/>
</dbReference>
<dbReference type="InterPro" id="IPR039421">
    <property type="entry name" value="Type_1_exporter"/>
</dbReference>
<dbReference type="InterPro" id="IPR003593">
    <property type="entry name" value="AAA+_ATPase"/>
</dbReference>
<evidence type="ECO:0000256" key="5">
    <source>
        <dbReference type="ARBA" id="ARBA00022741"/>
    </source>
</evidence>
<dbReference type="GO" id="GO:0005886">
    <property type="term" value="C:plasma membrane"/>
    <property type="evidence" value="ECO:0007669"/>
    <property type="project" value="UniProtKB-SubCell"/>
</dbReference>
<dbReference type="PANTHER" id="PTHR43394:SF1">
    <property type="entry name" value="ATP-BINDING CASSETTE SUB-FAMILY B MEMBER 10, MITOCHONDRIAL"/>
    <property type="match status" value="1"/>
</dbReference>
<dbReference type="PROSITE" id="PS50929">
    <property type="entry name" value="ABC_TM1F"/>
    <property type="match status" value="1"/>
</dbReference>
<name>A0A7C1JIU0_9CHLR</name>
<feature type="transmembrane region" description="Helical" evidence="9">
    <location>
        <begin position="160"/>
        <end position="179"/>
    </location>
</feature>
<evidence type="ECO:0000313" key="14">
    <source>
        <dbReference type="EMBL" id="HDX32501.1"/>
    </source>
</evidence>
<dbReference type="FunFam" id="3.40.50.300:FF:000287">
    <property type="entry name" value="Multidrug ABC transporter ATP-binding protein"/>
    <property type="match status" value="1"/>
</dbReference>
<comment type="caution">
    <text evidence="14">The sequence shown here is derived from an EMBL/GenBank/DDBJ whole genome shotgun (WGS) entry which is preliminary data.</text>
</comment>
<dbReference type="InterPro" id="IPR036640">
    <property type="entry name" value="ABC1_TM_sf"/>
</dbReference>
<dbReference type="CDD" id="cd18545">
    <property type="entry name" value="ABC_6TM_YknV_like"/>
    <property type="match status" value="1"/>
</dbReference>
<evidence type="ECO:0000256" key="3">
    <source>
        <dbReference type="ARBA" id="ARBA00022475"/>
    </source>
</evidence>
<organism evidence="14">
    <name type="scientific">Caldilinea aerophila</name>
    <dbReference type="NCBI Taxonomy" id="133453"/>
    <lineage>
        <taxon>Bacteria</taxon>
        <taxon>Bacillati</taxon>
        <taxon>Chloroflexota</taxon>
        <taxon>Caldilineae</taxon>
        <taxon>Caldilineales</taxon>
        <taxon>Caldilineaceae</taxon>
        <taxon>Caldilinea</taxon>
    </lineage>
</organism>
<keyword evidence="4 9" id="KW-0812">Transmembrane</keyword>
<evidence type="ECO:0000259" key="10">
    <source>
        <dbReference type="PROSITE" id="PS50893"/>
    </source>
</evidence>
<dbReference type="InterPro" id="IPR027417">
    <property type="entry name" value="P-loop_NTPase"/>
</dbReference>
<comment type="subcellular location">
    <subcellularLocation>
        <location evidence="1">Cell membrane</location>
        <topology evidence="1">Multi-pass membrane protein</topology>
    </subcellularLocation>
</comment>
<evidence type="ECO:0000256" key="6">
    <source>
        <dbReference type="ARBA" id="ARBA00022840"/>
    </source>
</evidence>
<keyword evidence="5" id="KW-0547">Nucleotide-binding</keyword>
<feature type="transmembrane region" description="Helical" evidence="9">
    <location>
        <begin position="61"/>
        <end position="81"/>
    </location>
</feature>
<dbReference type="Pfam" id="PF00664">
    <property type="entry name" value="ABC_membrane"/>
    <property type="match status" value="1"/>
</dbReference>
<feature type="transmembrane region" description="Helical" evidence="9">
    <location>
        <begin position="199"/>
        <end position="217"/>
    </location>
</feature>
<accession>A0A7C1JIU0</accession>